<name>A0A392RP88_9FABA</name>
<dbReference type="AlphaFoldDB" id="A0A392RP88"/>
<evidence type="ECO:0000313" key="1">
    <source>
        <dbReference type="EMBL" id="MCI38129.1"/>
    </source>
</evidence>
<accession>A0A392RP88</accession>
<dbReference type="Proteomes" id="UP000265520">
    <property type="component" value="Unassembled WGS sequence"/>
</dbReference>
<comment type="caution">
    <text evidence="1">The sequence shown here is derived from an EMBL/GenBank/DDBJ whole genome shotgun (WGS) entry which is preliminary data.</text>
</comment>
<dbReference type="EMBL" id="LXQA010252287">
    <property type="protein sequence ID" value="MCI38129.1"/>
    <property type="molecule type" value="Genomic_DNA"/>
</dbReference>
<proteinExistence type="predicted"/>
<organism evidence="1 2">
    <name type="scientific">Trifolium medium</name>
    <dbReference type="NCBI Taxonomy" id="97028"/>
    <lineage>
        <taxon>Eukaryota</taxon>
        <taxon>Viridiplantae</taxon>
        <taxon>Streptophyta</taxon>
        <taxon>Embryophyta</taxon>
        <taxon>Tracheophyta</taxon>
        <taxon>Spermatophyta</taxon>
        <taxon>Magnoliopsida</taxon>
        <taxon>eudicotyledons</taxon>
        <taxon>Gunneridae</taxon>
        <taxon>Pentapetalae</taxon>
        <taxon>rosids</taxon>
        <taxon>fabids</taxon>
        <taxon>Fabales</taxon>
        <taxon>Fabaceae</taxon>
        <taxon>Papilionoideae</taxon>
        <taxon>50 kb inversion clade</taxon>
        <taxon>NPAAA clade</taxon>
        <taxon>Hologalegina</taxon>
        <taxon>IRL clade</taxon>
        <taxon>Trifolieae</taxon>
        <taxon>Trifolium</taxon>
    </lineage>
</organism>
<sequence>MDSASIVDAVKHRRYNRRYCGRIARIGGEFLDNNPN</sequence>
<keyword evidence="2" id="KW-1185">Reference proteome</keyword>
<evidence type="ECO:0000313" key="2">
    <source>
        <dbReference type="Proteomes" id="UP000265520"/>
    </source>
</evidence>
<feature type="non-terminal residue" evidence="1">
    <location>
        <position position="36"/>
    </location>
</feature>
<reference evidence="1 2" key="1">
    <citation type="journal article" date="2018" name="Front. Plant Sci.">
        <title>Red Clover (Trifolium pratense) and Zigzag Clover (T. medium) - A Picture of Genomic Similarities and Differences.</title>
        <authorList>
            <person name="Dluhosova J."/>
            <person name="Istvanek J."/>
            <person name="Nedelnik J."/>
            <person name="Repkova J."/>
        </authorList>
    </citation>
    <scope>NUCLEOTIDE SEQUENCE [LARGE SCALE GENOMIC DNA]</scope>
    <source>
        <strain evidence="2">cv. 10/8</strain>
        <tissue evidence="1">Leaf</tissue>
    </source>
</reference>
<protein>
    <submittedName>
        <fullName evidence="1">Uncharacterized protein</fullName>
    </submittedName>
</protein>